<evidence type="ECO:0000313" key="7">
    <source>
        <dbReference type="EMBL" id="JAH87324.1"/>
    </source>
</evidence>
<dbReference type="GO" id="GO:0009986">
    <property type="term" value="C:cell surface"/>
    <property type="evidence" value="ECO:0007669"/>
    <property type="project" value="TreeGrafter"/>
</dbReference>
<evidence type="ECO:0000256" key="3">
    <source>
        <dbReference type="ARBA" id="ARBA00022692"/>
    </source>
</evidence>
<feature type="transmembrane region" description="Helical" evidence="6">
    <location>
        <begin position="33"/>
        <end position="62"/>
    </location>
</feature>
<accession>A0A0E9WAB0</accession>
<comment type="subcellular location">
    <subcellularLocation>
        <location evidence="1">Membrane</location>
        <topology evidence="1">Multi-pass membrane protein</topology>
    </subcellularLocation>
</comment>
<keyword evidence="5 6" id="KW-0472">Membrane</keyword>
<dbReference type="SUPFAM" id="SSF161070">
    <property type="entry name" value="SNF-like"/>
    <property type="match status" value="1"/>
</dbReference>
<dbReference type="PANTHER" id="PTHR11616:SF138">
    <property type="entry name" value="SODIUM- AND CHLORIDE-DEPENDENT GABA TRANSPORTER 1"/>
    <property type="match status" value="1"/>
</dbReference>
<protein>
    <submittedName>
        <fullName evidence="7">Uncharacterized protein</fullName>
    </submittedName>
</protein>
<dbReference type="AlphaFoldDB" id="A0A0E9WAB0"/>
<dbReference type="GO" id="GO:0005886">
    <property type="term" value="C:plasma membrane"/>
    <property type="evidence" value="ECO:0007669"/>
    <property type="project" value="TreeGrafter"/>
</dbReference>
<sequence>MSLHSGLQFCTVEGFITALVDEFPQLLRGRREIFIAGVCLVSYIIGLSNITQVYSLFFLFCLC</sequence>
<dbReference type="PANTHER" id="PTHR11616">
    <property type="entry name" value="SODIUM/CHLORIDE DEPENDENT TRANSPORTER"/>
    <property type="match status" value="1"/>
</dbReference>
<evidence type="ECO:0000256" key="2">
    <source>
        <dbReference type="ARBA" id="ARBA00022448"/>
    </source>
</evidence>
<dbReference type="InterPro" id="IPR000175">
    <property type="entry name" value="Na/ntran_symport"/>
</dbReference>
<dbReference type="EMBL" id="GBXM01021253">
    <property type="protein sequence ID" value="JAH87324.1"/>
    <property type="molecule type" value="Transcribed_RNA"/>
</dbReference>
<evidence type="ECO:0000256" key="1">
    <source>
        <dbReference type="ARBA" id="ARBA00004141"/>
    </source>
</evidence>
<keyword evidence="3 6" id="KW-0812">Transmembrane</keyword>
<keyword evidence="4 6" id="KW-1133">Transmembrane helix</keyword>
<keyword evidence="2" id="KW-0813">Transport</keyword>
<reference evidence="7" key="1">
    <citation type="submission" date="2014-11" db="EMBL/GenBank/DDBJ databases">
        <authorList>
            <person name="Amaro Gonzalez C."/>
        </authorList>
    </citation>
    <scope>NUCLEOTIDE SEQUENCE</scope>
</reference>
<reference evidence="7" key="2">
    <citation type="journal article" date="2015" name="Fish Shellfish Immunol.">
        <title>Early steps in the European eel (Anguilla anguilla)-Vibrio vulnificus interaction in the gills: Role of the RtxA13 toxin.</title>
        <authorList>
            <person name="Callol A."/>
            <person name="Pajuelo D."/>
            <person name="Ebbesson L."/>
            <person name="Teles M."/>
            <person name="MacKenzie S."/>
            <person name="Amaro C."/>
        </authorList>
    </citation>
    <scope>NUCLEOTIDE SEQUENCE</scope>
</reference>
<organism evidence="7">
    <name type="scientific">Anguilla anguilla</name>
    <name type="common">European freshwater eel</name>
    <name type="synonym">Muraena anguilla</name>
    <dbReference type="NCBI Taxonomy" id="7936"/>
    <lineage>
        <taxon>Eukaryota</taxon>
        <taxon>Metazoa</taxon>
        <taxon>Chordata</taxon>
        <taxon>Craniata</taxon>
        <taxon>Vertebrata</taxon>
        <taxon>Euteleostomi</taxon>
        <taxon>Actinopterygii</taxon>
        <taxon>Neopterygii</taxon>
        <taxon>Teleostei</taxon>
        <taxon>Anguilliformes</taxon>
        <taxon>Anguillidae</taxon>
        <taxon>Anguilla</taxon>
    </lineage>
</organism>
<dbReference type="InterPro" id="IPR037272">
    <property type="entry name" value="SNS_sf"/>
</dbReference>
<dbReference type="GO" id="GO:0005332">
    <property type="term" value="F:gamma-aminobutyric acid:sodium:chloride symporter activity"/>
    <property type="evidence" value="ECO:0007669"/>
    <property type="project" value="TreeGrafter"/>
</dbReference>
<evidence type="ECO:0000256" key="4">
    <source>
        <dbReference type="ARBA" id="ARBA00022989"/>
    </source>
</evidence>
<name>A0A0E9WAB0_ANGAN</name>
<evidence type="ECO:0000256" key="6">
    <source>
        <dbReference type="SAM" id="Phobius"/>
    </source>
</evidence>
<dbReference type="GO" id="GO:0030424">
    <property type="term" value="C:axon"/>
    <property type="evidence" value="ECO:0007669"/>
    <property type="project" value="TreeGrafter"/>
</dbReference>
<dbReference type="Pfam" id="PF00209">
    <property type="entry name" value="SNF"/>
    <property type="match status" value="1"/>
</dbReference>
<proteinExistence type="predicted"/>
<evidence type="ECO:0000256" key="5">
    <source>
        <dbReference type="ARBA" id="ARBA00023136"/>
    </source>
</evidence>